<dbReference type="InterPro" id="IPR044144">
    <property type="entry name" value="SAF_UxaA/GarD"/>
</dbReference>
<dbReference type="SMART" id="SM00858">
    <property type="entry name" value="SAF"/>
    <property type="match status" value="1"/>
</dbReference>
<evidence type="ECO:0000256" key="1">
    <source>
        <dbReference type="ARBA" id="ARBA00023239"/>
    </source>
</evidence>
<evidence type="ECO:0000313" key="3">
    <source>
        <dbReference type="EMBL" id="EOR27524.1"/>
    </source>
</evidence>
<keyword evidence="4" id="KW-1185">Reference proteome</keyword>
<accession>R9CDT2</accession>
<dbReference type="EMBL" id="ASRV01000045">
    <property type="protein sequence ID" value="EOR27524.1"/>
    <property type="molecule type" value="Genomic_DNA"/>
</dbReference>
<dbReference type="OrthoDB" id="9804574at2"/>
<evidence type="ECO:0000259" key="2">
    <source>
        <dbReference type="SMART" id="SM00858"/>
    </source>
</evidence>
<protein>
    <submittedName>
        <fullName evidence="3">SAF domain-containing protein</fullName>
    </submittedName>
</protein>
<sequence length="93" mass="10497">MQKRALLMDEKDNVAVVLDHVNSGDIVSISLTGESYKEIIAVDDIDLYHKIAVKEIKKEEEIYKYSEIIGKATEDISLGKHVHINNIESVMVL</sequence>
<comment type="caution">
    <text evidence="3">The sequence shown here is derived from an EMBL/GenBank/DDBJ whole genome shotgun (WGS) entry which is preliminary data.</text>
</comment>
<dbReference type="AlphaFoldDB" id="R9CDT2"/>
<dbReference type="InterPro" id="IPR052172">
    <property type="entry name" value="UxaA_altronate/galactarate_dh"/>
</dbReference>
<dbReference type="RefSeq" id="WP_016206297.1">
    <property type="nucleotide sequence ID" value="NZ_ASRV01000045.1"/>
</dbReference>
<feature type="domain" description="SAF" evidence="2">
    <location>
        <begin position="12"/>
        <end position="88"/>
    </location>
</feature>
<organism evidence="3 4">
    <name type="scientific">Clostridium sartagoforme AAU1</name>
    <dbReference type="NCBI Taxonomy" id="1202534"/>
    <lineage>
        <taxon>Bacteria</taxon>
        <taxon>Bacillati</taxon>
        <taxon>Bacillota</taxon>
        <taxon>Clostridia</taxon>
        <taxon>Eubacteriales</taxon>
        <taxon>Clostridiaceae</taxon>
        <taxon>Clostridium</taxon>
    </lineage>
</organism>
<dbReference type="PANTHER" id="PTHR30536:SF5">
    <property type="entry name" value="ALTRONATE DEHYDRATASE"/>
    <property type="match status" value="1"/>
</dbReference>
<name>R9CDT2_9CLOT</name>
<dbReference type="CDD" id="cd11613">
    <property type="entry name" value="SAF_AH_GD"/>
    <property type="match status" value="1"/>
</dbReference>
<proteinExistence type="predicted"/>
<dbReference type="PANTHER" id="PTHR30536">
    <property type="entry name" value="ALTRONATE/GALACTARATE DEHYDRATASE"/>
    <property type="match status" value="1"/>
</dbReference>
<dbReference type="PATRIC" id="fig|1202534.3.peg.833"/>
<dbReference type="GO" id="GO:0016829">
    <property type="term" value="F:lyase activity"/>
    <property type="evidence" value="ECO:0007669"/>
    <property type="project" value="UniProtKB-KW"/>
</dbReference>
<gene>
    <name evidence="3" type="ORF">A500_04171</name>
</gene>
<dbReference type="GO" id="GO:0019698">
    <property type="term" value="P:D-galacturonate catabolic process"/>
    <property type="evidence" value="ECO:0007669"/>
    <property type="project" value="TreeGrafter"/>
</dbReference>
<evidence type="ECO:0000313" key="4">
    <source>
        <dbReference type="Proteomes" id="UP000013988"/>
    </source>
</evidence>
<keyword evidence="1" id="KW-0456">Lyase</keyword>
<dbReference type="InterPro" id="IPR013974">
    <property type="entry name" value="SAF"/>
</dbReference>
<reference evidence="3 4" key="1">
    <citation type="submission" date="2013-03" db="EMBL/GenBank/DDBJ databases">
        <title>Whole genome shotgun sequencing of Clostridium sartagoforme AAU1.</title>
        <authorList>
            <person name="Joshi C.G."/>
            <person name="Duggirala S.M."/>
            <person name="Nathani N.M."/>
            <person name="Bhatt V.D."/>
            <person name="Patel A.K."/>
            <person name="Pandya P.R."/>
            <person name="KaPatel J.A."/>
        </authorList>
    </citation>
    <scope>NUCLEOTIDE SEQUENCE [LARGE SCALE GENOMIC DNA]</scope>
    <source>
        <strain evidence="3 4">AAU1</strain>
    </source>
</reference>
<dbReference type="Gene3D" id="2.30.130.110">
    <property type="match status" value="1"/>
</dbReference>
<dbReference type="Proteomes" id="UP000013988">
    <property type="component" value="Unassembled WGS sequence"/>
</dbReference>